<sequence length="103" mass="11394">MAAPLVNSVGTENGTMESESKSDGERMNLEKQWLHYGQRQMRSGPRGIRKGGCARVTSRRRCYPTGGGPRARRAGRLRRGSGGRRDRDAFVSSRLALASPRFT</sequence>
<evidence type="ECO:0000256" key="1">
    <source>
        <dbReference type="SAM" id="MobiDB-lite"/>
    </source>
</evidence>
<dbReference type="AlphaFoldDB" id="A0A4C1YKR3"/>
<feature type="compositionally biased region" description="Polar residues" evidence="1">
    <location>
        <begin position="8"/>
        <end position="17"/>
    </location>
</feature>
<accession>A0A4C1YKR3</accession>
<evidence type="ECO:0000313" key="3">
    <source>
        <dbReference type="Proteomes" id="UP000299102"/>
    </source>
</evidence>
<feature type="region of interest" description="Disordered" evidence="1">
    <location>
        <begin position="1"/>
        <end position="26"/>
    </location>
</feature>
<feature type="compositionally biased region" description="Basic residues" evidence="1">
    <location>
        <begin position="70"/>
        <end position="82"/>
    </location>
</feature>
<reference evidence="2 3" key="1">
    <citation type="journal article" date="2019" name="Commun. Biol.">
        <title>The bagworm genome reveals a unique fibroin gene that provides high tensile strength.</title>
        <authorList>
            <person name="Kono N."/>
            <person name="Nakamura H."/>
            <person name="Ohtoshi R."/>
            <person name="Tomita M."/>
            <person name="Numata K."/>
            <person name="Arakawa K."/>
        </authorList>
    </citation>
    <scope>NUCLEOTIDE SEQUENCE [LARGE SCALE GENOMIC DNA]</scope>
</reference>
<gene>
    <name evidence="2" type="ORF">EVAR_55874_1</name>
</gene>
<comment type="caution">
    <text evidence="2">The sequence shown here is derived from an EMBL/GenBank/DDBJ whole genome shotgun (WGS) entry which is preliminary data.</text>
</comment>
<feature type="region of interest" description="Disordered" evidence="1">
    <location>
        <begin position="59"/>
        <end position="92"/>
    </location>
</feature>
<organism evidence="2 3">
    <name type="scientific">Eumeta variegata</name>
    <name type="common">Bagworm moth</name>
    <name type="synonym">Eumeta japonica</name>
    <dbReference type="NCBI Taxonomy" id="151549"/>
    <lineage>
        <taxon>Eukaryota</taxon>
        <taxon>Metazoa</taxon>
        <taxon>Ecdysozoa</taxon>
        <taxon>Arthropoda</taxon>
        <taxon>Hexapoda</taxon>
        <taxon>Insecta</taxon>
        <taxon>Pterygota</taxon>
        <taxon>Neoptera</taxon>
        <taxon>Endopterygota</taxon>
        <taxon>Lepidoptera</taxon>
        <taxon>Glossata</taxon>
        <taxon>Ditrysia</taxon>
        <taxon>Tineoidea</taxon>
        <taxon>Psychidae</taxon>
        <taxon>Oiketicinae</taxon>
        <taxon>Eumeta</taxon>
    </lineage>
</organism>
<keyword evidence="3" id="KW-1185">Reference proteome</keyword>
<evidence type="ECO:0000313" key="2">
    <source>
        <dbReference type="EMBL" id="GBP75660.1"/>
    </source>
</evidence>
<proteinExistence type="predicted"/>
<name>A0A4C1YKR3_EUMVA</name>
<dbReference type="Proteomes" id="UP000299102">
    <property type="component" value="Unassembled WGS sequence"/>
</dbReference>
<protein>
    <submittedName>
        <fullName evidence="2">Uncharacterized protein</fullName>
    </submittedName>
</protein>
<dbReference type="EMBL" id="BGZK01001257">
    <property type="protein sequence ID" value="GBP75660.1"/>
    <property type="molecule type" value="Genomic_DNA"/>
</dbReference>